<dbReference type="AlphaFoldDB" id="A0AAV0DHF3"/>
<comment type="catalytic activity">
    <reaction evidence="2">
        <text>N(6)-D-ribulosyl-L-lysyl-[protein] + ATP = N(6)-(3-O-phospho-D-ribulosyl)-L-lysyl-[protein] + ADP + H(+)</text>
        <dbReference type="Rhea" id="RHEA:48432"/>
        <dbReference type="Rhea" id="RHEA-COMP:12103"/>
        <dbReference type="Rhea" id="RHEA-COMP:12104"/>
        <dbReference type="ChEBI" id="CHEBI:15378"/>
        <dbReference type="ChEBI" id="CHEBI:30616"/>
        <dbReference type="ChEBI" id="CHEBI:90418"/>
        <dbReference type="ChEBI" id="CHEBI:90420"/>
        <dbReference type="ChEBI" id="CHEBI:456216"/>
        <dbReference type="EC" id="2.7.1.172"/>
    </reaction>
    <physiologicalReaction direction="left-to-right" evidence="2">
        <dbReference type="Rhea" id="RHEA:48433"/>
    </physiologicalReaction>
</comment>
<dbReference type="PANTHER" id="PTHR12149">
    <property type="entry name" value="FRUCTOSAMINE 3 KINASE-RELATED PROTEIN"/>
    <property type="match status" value="1"/>
</dbReference>
<dbReference type="EC" id="2.7.1.172" evidence="1"/>
<gene>
    <name evidence="3" type="ORF">CEPIT_LOCUS14252</name>
</gene>
<comment type="caution">
    <text evidence="3">The sequence shown here is derived from an EMBL/GenBank/DDBJ whole genome shotgun (WGS) entry which is preliminary data.</text>
</comment>
<accession>A0AAV0DHF3</accession>
<evidence type="ECO:0000256" key="2">
    <source>
        <dbReference type="ARBA" id="ARBA00048655"/>
    </source>
</evidence>
<dbReference type="Gene3D" id="3.90.1200.10">
    <property type="match status" value="1"/>
</dbReference>
<keyword evidence="4" id="KW-1185">Reference proteome</keyword>
<proteinExistence type="predicted"/>
<protein>
    <recommendedName>
        <fullName evidence="1">protein-ribulosamine 3-kinase</fullName>
        <ecNumber evidence="1">2.7.1.172</ecNumber>
    </recommendedName>
</protein>
<evidence type="ECO:0000313" key="4">
    <source>
        <dbReference type="Proteomes" id="UP001152523"/>
    </source>
</evidence>
<organism evidence="3 4">
    <name type="scientific">Cuscuta epithymum</name>
    <dbReference type="NCBI Taxonomy" id="186058"/>
    <lineage>
        <taxon>Eukaryota</taxon>
        <taxon>Viridiplantae</taxon>
        <taxon>Streptophyta</taxon>
        <taxon>Embryophyta</taxon>
        <taxon>Tracheophyta</taxon>
        <taxon>Spermatophyta</taxon>
        <taxon>Magnoliopsida</taxon>
        <taxon>eudicotyledons</taxon>
        <taxon>Gunneridae</taxon>
        <taxon>Pentapetalae</taxon>
        <taxon>asterids</taxon>
        <taxon>lamiids</taxon>
        <taxon>Solanales</taxon>
        <taxon>Convolvulaceae</taxon>
        <taxon>Cuscuteae</taxon>
        <taxon>Cuscuta</taxon>
        <taxon>Cuscuta subgen. Cuscuta</taxon>
    </lineage>
</organism>
<dbReference type="InterPro" id="IPR011009">
    <property type="entry name" value="Kinase-like_dom_sf"/>
</dbReference>
<dbReference type="Proteomes" id="UP001152523">
    <property type="component" value="Unassembled WGS sequence"/>
</dbReference>
<reference evidence="3" key="1">
    <citation type="submission" date="2022-07" db="EMBL/GenBank/DDBJ databases">
        <authorList>
            <person name="Macas J."/>
            <person name="Novak P."/>
            <person name="Neumann P."/>
        </authorList>
    </citation>
    <scope>NUCLEOTIDE SEQUENCE</scope>
</reference>
<dbReference type="SUPFAM" id="SSF56112">
    <property type="entry name" value="Protein kinase-like (PK-like)"/>
    <property type="match status" value="1"/>
</dbReference>
<dbReference type="PANTHER" id="PTHR12149:SF8">
    <property type="entry name" value="PROTEIN-RIBULOSAMINE 3-KINASE"/>
    <property type="match status" value="1"/>
</dbReference>
<name>A0AAV0DHF3_9ASTE</name>
<dbReference type="FunFam" id="3.90.1200.10:FF:000006">
    <property type="entry name" value="Protein-ribulosamine 3-kinase, chloroplastic"/>
    <property type="match status" value="1"/>
</dbReference>
<sequence length="250" mass="28471">MLIAPAGLIPISSSISSANHCPRFRFSSSKQYIPFLVTAGIMRDDPIREWILSEGNATKIKGVRSIGGGCINDASCYDTDAGPFFVKSNSTPQINNWTQDWIDFYAEHRLVYQLRLACEHYADSTIYQKGQKLARNLRLLFQNVVIEPCLLHGDLWSGNIAYDKNGEPVILDPACYYGHNEAEFGMSWCAGFGAAFYNAYFEVMHKQPGFEERKDLYMLYHYLNHYNMFGSGYRSSAMSIIDDYLRMLNL</sequence>
<dbReference type="InterPro" id="IPR016477">
    <property type="entry name" value="Fructo-/Ketosamine-3-kinase"/>
</dbReference>
<evidence type="ECO:0000256" key="1">
    <source>
        <dbReference type="ARBA" id="ARBA00011961"/>
    </source>
</evidence>
<dbReference type="Pfam" id="PF03881">
    <property type="entry name" value="Fructosamin_kin"/>
    <property type="match status" value="1"/>
</dbReference>
<dbReference type="EMBL" id="CAMAPF010000096">
    <property type="protein sequence ID" value="CAH9098061.1"/>
    <property type="molecule type" value="Genomic_DNA"/>
</dbReference>
<evidence type="ECO:0000313" key="3">
    <source>
        <dbReference type="EMBL" id="CAH9098061.1"/>
    </source>
</evidence>
<dbReference type="GO" id="GO:0102193">
    <property type="term" value="F:protein-ribulosamine 3-kinase activity"/>
    <property type="evidence" value="ECO:0007669"/>
    <property type="project" value="UniProtKB-EC"/>
</dbReference>